<evidence type="ECO:0000256" key="4">
    <source>
        <dbReference type="ARBA" id="ARBA00011233"/>
    </source>
</evidence>
<protein>
    <recommendedName>
        <fullName evidence="10">4-hydroxy-4-methyl-2-oxoglutarate aldolase</fullName>
        <shortName evidence="10">HMG aldolase</shortName>
        <ecNumber evidence="10">4.1.1.112</ecNumber>
        <ecNumber evidence="10">4.1.3.17</ecNumber>
    </recommendedName>
    <alternativeName>
        <fullName evidence="10">Oxaloacetate decarboxylase</fullName>
    </alternativeName>
</protein>
<evidence type="ECO:0000256" key="6">
    <source>
        <dbReference type="ARBA" id="ARBA00023239"/>
    </source>
</evidence>
<keyword evidence="9" id="KW-0460">Magnesium</keyword>
<dbReference type="GO" id="GO:0046872">
    <property type="term" value="F:metal ion binding"/>
    <property type="evidence" value="ECO:0007669"/>
    <property type="project" value="UniProtKB-KW"/>
</dbReference>
<comment type="function">
    <text evidence="7 10">Catalyzes the aldol cleavage of 4-hydroxy-4-methyl-2-oxoglutarate (HMG) into 2 molecules of pyruvate. Also contains a secondary oxaloacetate (OAA) decarboxylase activity due to the common pyruvate enolate transition state formed following C-C bond cleavage in the retro-aldol and decarboxylation reactions.</text>
</comment>
<dbReference type="RefSeq" id="WP_152718434.1">
    <property type="nucleotide sequence ID" value="NZ_VOSJ01000633.1"/>
</dbReference>
<dbReference type="EC" id="4.1.3.17" evidence="10"/>
<dbReference type="NCBIfam" id="TIGR01935">
    <property type="entry name" value="NOT-MenG"/>
    <property type="match status" value="1"/>
</dbReference>
<dbReference type="InterPro" id="IPR036704">
    <property type="entry name" value="RraA/RraA-like_sf"/>
</dbReference>
<dbReference type="EMBL" id="VOSK01000593">
    <property type="protein sequence ID" value="MPR31235.1"/>
    <property type="molecule type" value="Genomic_DNA"/>
</dbReference>
<comment type="cofactor">
    <cofactor evidence="2 10">
        <name>a divalent metal cation</name>
        <dbReference type="ChEBI" id="CHEBI:60240"/>
    </cofactor>
</comment>
<evidence type="ECO:0000256" key="9">
    <source>
        <dbReference type="PIRSR" id="PIRSR605493-1"/>
    </source>
</evidence>
<evidence type="ECO:0000256" key="5">
    <source>
        <dbReference type="ARBA" id="ARBA00022723"/>
    </source>
</evidence>
<organism evidence="11 12">
    <name type="scientific">Microvirga tunisiensis</name>
    <dbReference type="NCBI Taxonomy" id="2108360"/>
    <lineage>
        <taxon>Bacteria</taxon>
        <taxon>Pseudomonadati</taxon>
        <taxon>Pseudomonadota</taxon>
        <taxon>Alphaproteobacteria</taxon>
        <taxon>Hyphomicrobiales</taxon>
        <taxon>Methylobacteriaceae</taxon>
        <taxon>Microvirga</taxon>
    </lineage>
</organism>
<dbReference type="GO" id="GO:0051252">
    <property type="term" value="P:regulation of RNA metabolic process"/>
    <property type="evidence" value="ECO:0007669"/>
    <property type="project" value="InterPro"/>
</dbReference>
<sequence>MNAIGTADLCDTFAADVQVCAAQFRMFGARRSFSGIIQTVSTYEDAGLVKQCLEQPGQGRVLVVDGGGSTRVALLGDRLATLAIQNGWAGVIVLGAVRDTEVLASLDIGVVGLAATPLRGSLDGAGSMGAAFQFGSADFAPGRQVYCDADGVVVSAQPLSDAYDGVQDASAY</sequence>
<comment type="caution">
    <text evidence="11">The sequence shown here is derived from an EMBL/GenBank/DDBJ whole genome shotgun (WGS) entry which is preliminary data.</text>
</comment>
<proteinExistence type="inferred from homology"/>
<dbReference type="Pfam" id="PF03737">
    <property type="entry name" value="RraA-like"/>
    <property type="match status" value="1"/>
</dbReference>
<dbReference type="PANTHER" id="PTHR33254:SF4">
    <property type="entry name" value="4-HYDROXY-4-METHYL-2-OXOGLUTARATE ALDOLASE 3-RELATED"/>
    <property type="match status" value="1"/>
</dbReference>
<dbReference type="CDD" id="cd16841">
    <property type="entry name" value="RraA_family"/>
    <property type="match status" value="1"/>
</dbReference>
<dbReference type="GO" id="GO:0047443">
    <property type="term" value="F:4-hydroxy-4-methyl-2-oxoglutarate aldolase activity"/>
    <property type="evidence" value="ECO:0007669"/>
    <property type="project" value="UniProtKB-EC"/>
</dbReference>
<feature type="binding site" evidence="9">
    <location>
        <position position="99"/>
    </location>
    <ligand>
        <name>Mg(2+)</name>
        <dbReference type="ChEBI" id="CHEBI:18420"/>
    </ligand>
</feature>
<gene>
    <name evidence="11" type="primary">rraA</name>
    <name evidence="11" type="ORF">FS320_41725</name>
</gene>
<evidence type="ECO:0000313" key="12">
    <source>
        <dbReference type="Proteomes" id="UP000403266"/>
    </source>
</evidence>
<dbReference type="GO" id="GO:0008948">
    <property type="term" value="F:oxaloacetate decarboxylase activity"/>
    <property type="evidence" value="ECO:0007669"/>
    <property type="project" value="UniProtKB-EC"/>
</dbReference>
<evidence type="ECO:0000256" key="2">
    <source>
        <dbReference type="ARBA" id="ARBA00001968"/>
    </source>
</evidence>
<keyword evidence="5 9" id="KW-0479">Metal-binding</keyword>
<dbReference type="Proteomes" id="UP000403266">
    <property type="component" value="Unassembled WGS sequence"/>
</dbReference>
<evidence type="ECO:0000256" key="8">
    <source>
        <dbReference type="ARBA" id="ARBA00047973"/>
    </source>
</evidence>
<dbReference type="AlphaFoldDB" id="A0A5N7MW73"/>
<feature type="binding site" evidence="9">
    <location>
        <position position="98"/>
    </location>
    <ligand>
        <name>substrate</name>
    </ligand>
</feature>
<comment type="subunit">
    <text evidence="4 10">Homotrimer.</text>
</comment>
<keyword evidence="6 10" id="KW-0456">Lyase</keyword>
<dbReference type="SUPFAM" id="SSF89562">
    <property type="entry name" value="RraA-like"/>
    <property type="match status" value="1"/>
</dbReference>
<evidence type="ECO:0000256" key="7">
    <source>
        <dbReference type="ARBA" id="ARBA00025046"/>
    </source>
</evidence>
<accession>A0A5N7MW73</accession>
<name>A0A5N7MW73_9HYPH</name>
<dbReference type="Gene3D" id="3.50.30.40">
    <property type="entry name" value="Ribonuclease E inhibitor RraA/RraA-like"/>
    <property type="match status" value="1"/>
</dbReference>
<dbReference type="OrthoDB" id="9812532at2"/>
<reference evidence="11 12" key="1">
    <citation type="journal article" date="2019" name="Syst. Appl. Microbiol.">
        <title>Microvirga tunisiensis sp. nov., a root nodule symbiotic bacterium isolated from Lupinus micranthus and L. luteus grown in Northern Tunisia.</title>
        <authorList>
            <person name="Msaddak A."/>
            <person name="Rejili M."/>
            <person name="Duran D."/>
            <person name="Mars M."/>
            <person name="Palacios J.M."/>
            <person name="Ruiz-Argueso T."/>
            <person name="Rey L."/>
            <person name="Imperial J."/>
        </authorList>
    </citation>
    <scope>NUCLEOTIDE SEQUENCE [LARGE SCALE GENOMIC DNA]</scope>
    <source>
        <strain evidence="11 12">Lmie10</strain>
    </source>
</reference>
<comment type="cofactor">
    <cofactor evidence="9">
        <name>Mg(2+)</name>
        <dbReference type="ChEBI" id="CHEBI:18420"/>
    </cofactor>
</comment>
<keyword evidence="12" id="KW-1185">Reference proteome</keyword>
<dbReference type="InterPro" id="IPR010203">
    <property type="entry name" value="RraA"/>
</dbReference>
<comment type="catalytic activity">
    <reaction evidence="1 10">
        <text>4-hydroxy-4-methyl-2-oxoglutarate = 2 pyruvate</text>
        <dbReference type="Rhea" id="RHEA:22748"/>
        <dbReference type="ChEBI" id="CHEBI:15361"/>
        <dbReference type="ChEBI" id="CHEBI:58276"/>
        <dbReference type="EC" id="4.1.3.17"/>
    </reaction>
</comment>
<dbReference type="PANTHER" id="PTHR33254">
    <property type="entry name" value="4-HYDROXY-4-METHYL-2-OXOGLUTARATE ALDOLASE 3-RELATED"/>
    <property type="match status" value="1"/>
</dbReference>
<evidence type="ECO:0000256" key="1">
    <source>
        <dbReference type="ARBA" id="ARBA00001342"/>
    </source>
</evidence>
<evidence type="ECO:0000256" key="10">
    <source>
        <dbReference type="RuleBase" id="RU004338"/>
    </source>
</evidence>
<dbReference type="InterPro" id="IPR005493">
    <property type="entry name" value="RraA/RraA-like"/>
</dbReference>
<evidence type="ECO:0000313" key="11">
    <source>
        <dbReference type="EMBL" id="MPR31235.1"/>
    </source>
</evidence>
<comment type="catalytic activity">
    <reaction evidence="8 10">
        <text>oxaloacetate + H(+) = pyruvate + CO2</text>
        <dbReference type="Rhea" id="RHEA:15641"/>
        <dbReference type="ChEBI" id="CHEBI:15361"/>
        <dbReference type="ChEBI" id="CHEBI:15378"/>
        <dbReference type="ChEBI" id="CHEBI:16452"/>
        <dbReference type="ChEBI" id="CHEBI:16526"/>
        <dbReference type="EC" id="4.1.1.112"/>
    </reaction>
</comment>
<feature type="binding site" evidence="9">
    <location>
        <begin position="76"/>
        <end position="79"/>
    </location>
    <ligand>
        <name>substrate</name>
    </ligand>
</feature>
<dbReference type="GO" id="GO:0008428">
    <property type="term" value="F:ribonuclease inhibitor activity"/>
    <property type="evidence" value="ECO:0007669"/>
    <property type="project" value="InterPro"/>
</dbReference>
<evidence type="ECO:0000256" key="3">
    <source>
        <dbReference type="ARBA" id="ARBA00008621"/>
    </source>
</evidence>
<dbReference type="EC" id="4.1.1.112" evidence="10"/>
<comment type="similarity">
    <text evidence="3 10">Belongs to the class II aldolase/RraA-like family.</text>
</comment>
<dbReference type="NCBIfam" id="NF006875">
    <property type="entry name" value="PRK09372.1"/>
    <property type="match status" value="1"/>
</dbReference>